<evidence type="ECO:0000313" key="3">
    <source>
        <dbReference type="Proteomes" id="UP001154282"/>
    </source>
</evidence>
<organism evidence="2 3">
    <name type="scientific">Linum tenue</name>
    <dbReference type="NCBI Taxonomy" id="586396"/>
    <lineage>
        <taxon>Eukaryota</taxon>
        <taxon>Viridiplantae</taxon>
        <taxon>Streptophyta</taxon>
        <taxon>Embryophyta</taxon>
        <taxon>Tracheophyta</taxon>
        <taxon>Spermatophyta</taxon>
        <taxon>Magnoliopsida</taxon>
        <taxon>eudicotyledons</taxon>
        <taxon>Gunneridae</taxon>
        <taxon>Pentapetalae</taxon>
        <taxon>rosids</taxon>
        <taxon>fabids</taxon>
        <taxon>Malpighiales</taxon>
        <taxon>Linaceae</taxon>
        <taxon>Linum</taxon>
    </lineage>
</organism>
<accession>A0AAV0MZI0</accession>
<protein>
    <submittedName>
        <fullName evidence="2">Uncharacterized protein</fullName>
    </submittedName>
</protein>
<dbReference type="AlphaFoldDB" id="A0AAV0MZI0"/>
<evidence type="ECO:0000256" key="1">
    <source>
        <dbReference type="SAM" id="SignalP"/>
    </source>
</evidence>
<evidence type="ECO:0000313" key="2">
    <source>
        <dbReference type="EMBL" id="CAI0451564.1"/>
    </source>
</evidence>
<dbReference type="EMBL" id="CAMGYJ010000007">
    <property type="protein sequence ID" value="CAI0451564.1"/>
    <property type="molecule type" value="Genomic_DNA"/>
</dbReference>
<feature type="signal peptide" evidence="1">
    <location>
        <begin position="1"/>
        <end position="19"/>
    </location>
</feature>
<keyword evidence="1" id="KW-0732">Signal</keyword>
<feature type="non-terminal residue" evidence="2">
    <location>
        <position position="1"/>
    </location>
</feature>
<sequence>AGSSVKVILLLIVTVSIDWEDEAKKAKENVDACSMQQ</sequence>
<keyword evidence="3" id="KW-1185">Reference proteome</keyword>
<feature type="chain" id="PRO_5043392959" evidence="1">
    <location>
        <begin position="20"/>
        <end position="37"/>
    </location>
</feature>
<reference evidence="2" key="1">
    <citation type="submission" date="2022-08" db="EMBL/GenBank/DDBJ databases">
        <authorList>
            <person name="Gutierrez-Valencia J."/>
        </authorList>
    </citation>
    <scope>NUCLEOTIDE SEQUENCE</scope>
</reference>
<proteinExistence type="predicted"/>
<comment type="caution">
    <text evidence="2">The sequence shown here is derived from an EMBL/GenBank/DDBJ whole genome shotgun (WGS) entry which is preliminary data.</text>
</comment>
<gene>
    <name evidence="2" type="ORF">LITE_LOCUS30914</name>
</gene>
<name>A0AAV0MZI0_9ROSI</name>
<dbReference type="Proteomes" id="UP001154282">
    <property type="component" value="Unassembled WGS sequence"/>
</dbReference>